<keyword evidence="6 8" id="KW-1133">Transmembrane helix</keyword>
<keyword evidence="1" id="KW-1003">Cell membrane</keyword>
<evidence type="ECO:0000313" key="10">
    <source>
        <dbReference type="Proteomes" id="UP000284296"/>
    </source>
</evidence>
<dbReference type="GO" id="GO:0009372">
    <property type="term" value="P:quorum sensing"/>
    <property type="evidence" value="ECO:0007669"/>
    <property type="project" value="UniProtKB-KW"/>
</dbReference>
<keyword evidence="3" id="KW-0645">Protease</keyword>
<feature type="transmembrane region" description="Helical" evidence="8">
    <location>
        <begin position="36"/>
        <end position="60"/>
    </location>
</feature>
<name>A0A412Q0Q8_9FIRM</name>
<gene>
    <name evidence="9" type="ORF">DWX06_13285</name>
</gene>
<dbReference type="GO" id="GO:0006508">
    <property type="term" value="P:proteolysis"/>
    <property type="evidence" value="ECO:0007669"/>
    <property type="project" value="UniProtKB-KW"/>
</dbReference>
<evidence type="ECO:0000256" key="8">
    <source>
        <dbReference type="SAM" id="Phobius"/>
    </source>
</evidence>
<dbReference type="GO" id="GO:0008233">
    <property type="term" value="F:peptidase activity"/>
    <property type="evidence" value="ECO:0007669"/>
    <property type="project" value="UniProtKB-KW"/>
</dbReference>
<keyword evidence="4 8" id="KW-0812">Transmembrane</keyword>
<dbReference type="InterPro" id="IPR006741">
    <property type="entry name" value="AgrB"/>
</dbReference>
<keyword evidence="2" id="KW-0673">Quorum sensing</keyword>
<evidence type="ECO:0000313" key="9">
    <source>
        <dbReference type="EMBL" id="RGT79270.1"/>
    </source>
</evidence>
<dbReference type="RefSeq" id="WP_118004705.1">
    <property type="nucleotide sequence ID" value="NZ_QRXF01000029.1"/>
</dbReference>
<dbReference type="EMBL" id="QRXG01000029">
    <property type="protein sequence ID" value="RGT79270.1"/>
    <property type="molecule type" value="Genomic_DNA"/>
</dbReference>
<reference evidence="9 10" key="1">
    <citation type="submission" date="2018-08" db="EMBL/GenBank/DDBJ databases">
        <title>A genome reference for cultivated species of the human gut microbiota.</title>
        <authorList>
            <person name="Zou Y."/>
            <person name="Xue W."/>
            <person name="Luo G."/>
        </authorList>
    </citation>
    <scope>NUCLEOTIDE SEQUENCE [LARGE SCALE GENOMIC DNA]</scope>
    <source>
        <strain evidence="9 10">AF18-16LB</strain>
    </source>
</reference>
<feature type="transmembrane region" description="Helical" evidence="8">
    <location>
        <begin position="67"/>
        <end position="87"/>
    </location>
</feature>
<evidence type="ECO:0000256" key="6">
    <source>
        <dbReference type="ARBA" id="ARBA00022989"/>
    </source>
</evidence>
<sequence>MQTIKNFLKKKYNLSNYQIAQLAFLCKSFISEISKIIIMGIIFYNHLSLYFFALLIMLVLRCSTGGIHFYTYIGCLTTSLIFLWSGIVWLPNITFPLNIKLLLILLCILICYYIGPICSKYRPPHSNKFIQKRKLIITFFIFLFSIALYIMPESSYLNVGFWIIILHSLQLIIAKFFRKEPS</sequence>
<accession>A0A412Q0Q8</accession>
<proteinExistence type="predicted"/>
<evidence type="ECO:0000256" key="2">
    <source>
        <dbReference type="ARBA" id="ARBA00022654"/>
    </source>
</evidence>
<comment type="caution">
    <text evidence="9">The sequence shown here is derived from an EMBL/GenBank/DDBJ whole genome shotgun (WGS) entry which is preliminary data.</text>
</comment>
<feature type="transmembrane region" description="Helical" evidence="8">
    <location>
        <begin position="135"/>
        <end position="151"/>
    </location>
</feature>
<dbReference type="Pfam" id="PF04647">
    <property type="entry name" value="AgrB"/>
    <property type="match status" value="1"/>
</dbReference>
<evidence type="ECO:0000256" key="1">
    <source>
        <dbReference type="ARBA" id="ARBA00022475"/>
    </source>
</evidence>
<keyword evidence="5" id="KW-0378">Hydrolase</keyword>
<dbReference type="GO" id="GO:0016020">
    <property type="term" value="C:membrane"/>
    <property type="evidence" value="ECO:0007669"/>
    <property type="project" value="InterPro"/>
</dbReference>
<organism evidence="9 10">
    <name type="scientific">Agathobacter rectalis</name>
    <dbReference type="NCBI Taxonomy" id="39491"/>
    <lineage>
        <taxon>Bacteria</taxon>
        <taxon>Bacillati</taxon>
        <taxon>Bacillota</taxon>
        <taxon>Clostridia</taxon>
        <taxon>Lachnospirales</taxon>
        <taxon>Lachnospiraceae</taxon>
        <taxon>Agathobacter</taxon>
    </lineage>
</organism>
<evidence type="ECO:0000256" key="3">
    <source>
        <dbReference type="ARBA" id="ARBA00022670"/>
    </source>
</evidence>
<keyword evidence="7 8" id="KW-0472">Membrane</keyword>
<feature type="transmembrane region" description="Helical" evidence="8">
    <location>
        <begin position="93"/>
        <end position="114"/>
    </location>
</feature>
<evidence type="ECO:0000256" key="4">
    <source>
        <dbReference type="ARBA" id="ARBA00022692"/>
    </source>
</evidence>
<feature type="transmembrane region" description="Helical" evidence="8">
    <location>
        <begin position="157"/>
        <end position="177"/>
    </location>
</feature>
<evidence type="ECO:0000256" key="5">
    <source>
        <dbReference type="ARBA" id="ARBA00022801"/>
    </source>
</evidence>
<protein>
    <submittedName>
        <fullName evidence="9">Uncharacterized protein</fullName>
    </submittedName>
</protein>
<dbReference type="Proteomes" id="UP000284296">
    <property type="component" value="Unassembled WGS sequence"/>
</dbReference>
<evidence type="ECO:0000256" key="7">
    <source>
        <dbReference type="ARBA" id="ARBA00023136"/>
    </source>
</evidence>
<dbReference type="AlphaFoldDB" id="A0A412Q0Q8"/>